<dbReference type="AlphaFoldDB" id="A0AA36JPU2"/>
<dbReference type="Proteomes" id="UP001178507">
    <property type="component" value="Unassembled WGS sequence"/>
</dbReference>
<keyword evidence="2" id="KW-1185">Reference proteome</keyword>
<reference evidence="1" key="1">
    <citation type="submission" date="2023-08" db="EMBL/GenBank/DDBJ databases">
        <authorList>
            <person name="Chen Y."/>
            <person name="Shah S."/>
            <person name="Dougan E. K."/>
            <person name="Thang M."/>
            <person name="Chan C."/>
        </authorList>
    </citation>
    <scope>NUCLEOTIDE SEQUENCE</scope>
</reference>
<feature type="non-terminal residue" evidence="1">
    <location>
        <position position="1"/>
    </location>
</feature>
<evidence type="ECO:0000313" key="1">
    <source>
        <dbReference type="EMBL" id="CAJ1408928.1"/>
    </source>
</evidence>
<feature type="non-terminal residue" evidence="1">
    <location>
        <position position="53"/>
    </location>
</feature>
<accession>A0AA36JPU2</accession>
<organism evidence="1 2">
    <name type="scientific">Effrenium voratum</name>
    <dbReference type="NCBI Taxonomy" id="2562239"/>
    <lineage>
        <taxon>Eukaryota</taxon>
        <taxon>Sar</taxon>
        <taxon>Alveolata</taxon>
        <taxon>Dinophyceae</taxon>
        <taxon>Suessiales</taxon>
        <taxon>Symbiodiniaceae</taxon>
        <taxon>Effrenium</taxon>
    </lineage>
</organism>
<dbReference type="EMBL" id="CAUJNA010003739">
    <property type="protein sequence ID" value="CAJ1408928.1"/>
    <property type="molecule type" value="Genomic_DNA"/>
</dbReference>
<name>A0AA36JPU2_9DINO</name>
<sequence length="53" mass="6329">ERLVKNLENQSCSTEVMAQFALLWQKVEKLEEQAEKERSEKEQLRRANAMLQH</sequence>
<protein>
    <submittedName>
        <fullName evidence="1">Uncharacterized protein</fullName>
    </submittedName>
</protein>
<gene>
    <name evidence="1" type="ORF">EVOR1521_LOCUS30146</name>
</gene>
<proteinExistence type="predicted"/>
<evidence type="ECO:0000313" key="2">
    <source>
        <dbReference type="Proteomes" id="UP001178507"/>
    </source>
</evidence>
<comment type="caution">
    <text evidence="1">The sequence shown here is derived from an EMBL/GenBank/DDBJ whole genome shotgun (WGS) entry which is preliminary data.</text>
</comment>